<dbReference type="EMBL" id="ML211310">
    <property type="protein sequence ID" value="TFK84537.1"/>
    <property type="molecule type" value="Genomic_DNA"/>
</dbReference>
<proteinExistence type="predicted"/>
<dbReference type="Proteomes" id="UP000308197">
    <property type="component" value="Unassembled WGS sequence"/>
</dbReference>
<dbReference type="InParanoid" id="A0A5C3P6M6"/>
<reference evidence="1 2" key="1">
    <citation type="journal article" date="2019" name="Nat. Ecol. Evol.">
        <title>Megaphylogeny resolves global patterns of mushroom evolution.</title>
        <authorList>
            <person name="Varga T."/>
            <person name="Krizsan K."/>
            <person name="Foldi C."/>
            <person name="Dima B."/>
            <person name="Sanchez-Garcia M."/>
            <person name="Sanchez-Ramirez S."/>
            <person name="Szollosi G.J."/>
            <person name="Szarkandi J.G."/>
            <person name="Papp V."/>
            <person name="Albert L."/>
            <person name="Andreopoulos W."/>
            <person name="Angelini C."/>
            <person name="Antonin V."/>
            <person name="Barry K.W."/>
            <person name="Bougher N.L."/>
            <person name="Buchanan P."/>
            <person name="Buyck B."/>
            <person name="Bense V."/>
            <person name="Catcheside P."/>
            <person name="Chovatia M."/>
            <person name="Cooper J."/>
            <person name="Damon W."/>
            <person name="Desjardin D."/>
            <person name="Finy P."/>
            <person name="Geml J."/>
            <person name="Haridas S."/>
            <person name="Hughes K."/>
            <person name="Justo A."/>
            <person name="Karasinski D."/>
            <person name="Kautmanova I."/>
            <person name="Kiss B."/>
            <person name="Kocsube S."/>
            <person name="Kotiranta H."/>
            <person name="LaButti K.M."/>
            <person name="Lechner B.E."/>
            <person name="Liimatainen K."/>
            <person name="Lipzen A."/>
            <person name="Lukacs Z."/>
            <person name="Mihaltcheva S."/>
            <person name="Morgado L.N."/>
            <person name="Niskanen T."/>
            <person name="Noordeloos M.E."/>
            <person name="Ohm R.A."/>
            <person name="Ortiz-Santana B."/>
            <person name="Ovrebo C."/>
            <person name="Racz N."/>
            <person name="Riley R."/>
            <person name="Savchenko A."/>
            <person name="Shiryaev A."/>
            <person name="Soop K."/>
            <person name="Spirin V."/>
            <person name="Szebenyi C."/>
            <person name="Tomsovsky M."/>
            <person name="Tulloss R.E."/>
            <person name="Uehling J."/>
            <person name="Grigoriev I.V."/>
            <person name="Vagvolgyi C."/>
            <person name="Papp T."/>
            <person name="Martin F.M."/>
            <person name="Miettinen O."/>
            <person name="Hibbett D.S."/>
            <person name="Nagy L.G."/>
        </authorList>
    </citation>
    <scope>NUCLEOTIDE SEQUENCE [LARGE SCALE GENOMIC DNA]</scope>
    <source>
        <strain evidence="1 2">HHB13444</strain>
    </source>
</reference>
<accession>A0A5C3P6M6</accession>
<evidence type="ECO:0000313" key="1">
    <source>
        <dbReference type="EMBL" id="TFK84537.1"/>
    </source>
</evidence>
<gene>
    <name evidence="1" type="ORF">K466DRAFT_654698</name>
</gene>
<keyword evidence="2" id="KW-1185">Reference proteome</keyword>
<dbReference type="AlphaFoldDB" id="A0A5C3P6M6"/>
<name>A0A5C3P6M6_9APHY</name>
<evidence type="ECO:0000313" key="2">
    <source>
        <dbReference type="Proteomes" id="UP000308197"/>
    </source>
</evidence>
<organism evidence="1 2">
    <name type="scientific">Polyporus arcularius HHB13444</name>
    <dbReference type="NCBI Taxonomy" id="1314778"/>
    <lineage>
        <taxon>Eukaryota</taxon>
        <taxon>Fungi</taxon>
        <taxon>Dikarya</taxon>
        <taxon>Basidiomycota</taxon>
        <taxon>Agaricomycotina</taxon>
        <taxon>Agaricomycetes</taxon>
        <taxon>Polyporales</taxon>
        <taxon>Polyporaceae</taxon>
        <taxon>Polyporus</taxon>
    </lineage>
</organism>
<protein>
    <submittedName>
        <fullName evidence="1">Uncharacterized protein</fullName>
    </submittedName>
</protein>
<sequence length="379" mass="43182">MAGVARGRTRGFETTVSIGQYSRTMFMTAALTPEADHALNLPAPLIASRSRSDNPYMGTRLVVAVDEVEWNHTFWTDKLIYQRYMYASADAQSLTNNPRNLEWYWKPVWRQIAYALIGDISSCDVQEEAVFWTFPDPRRNPGSLGNELAETMHLTSGSTLKPDLCIRDHMLHPFVPEMHADNIHRYTFLVIELKRAISRREAYSDGYPRTQAGYIELQERLERAAHEVQLQVMLMFKADSRYPLPQDGVILIAGSGKIFTWAVARRYNLPNTLADQAAERQVRQLMEEWAERNAREELRADVDPGPDRLDACPVDVPPLPLLRPQDSLKNLQWSVPVHVDHADGQANLAILRNGVASLRADMQVKLEEYLESRGLAARR</sequence>